<dbReference type="GO" id="GO:0008984">
    <property type="term" value="F:protein-glutamate methylesterase activity"/>
    <property type="evidence" value="ECO:0007669"/>
    <property type="project" value="UniProtKB-EC"/>
</dbReference>
<dbReference type="AlphaFoldDB" id="A0A2A7SAQ3"/>
<dbReference type="Gene3D" id="3.40.50.180">
    <property type="entry name" value="Methylesterase CheB, C-terminal domain"/>
    <property type="match status" value="1"/>
</dbReference>
<gene>
    <name evidence="5" type="ORF">CRM94_00625</name>
</gene>
<evidence type="ECO:0000256" key="2">
    <source>
        <dbReference type="ARBA" id="ARBA00039140"/>
    </source>
</evidence>
<comment type="catalytic activity">
    <reaction evidence="3">
        <text>[protein]-L-glutamate 5-O-methyl ester + H2O = L-glutamyl-[protein] + methanol + H(+)</text>
        <dbReference type="Rhea" id="RHEA:23236"/>
        <dbReference type="Rhea" id="RHEA-COMP:10208"/>
        <dbReference type="Rhea" id="RHEA-COMP:10311"/>
        <dbReference type="ChEBI" id="CHEBI:15377"/>
        <dbReference type="ChEBI" id="CHEBI:15378"/>
        <dbReference type="ChEBI" id="CHEBI:17790"/>
        <dbReference type="ChEBI" id="CHEBI:29973"/>
        <dbReference type="ChEBI" id="CHEBI:82795"/>
        <dbReference type="EC" id="3.1.1.61"/>
    </reaction>
</comment>
<dbReference type="EMBL" id="PDDY01000001">
    <property type="protein sequence ID" value="PEH40794.1"/>
    <property type="molecule type" value="Genomic_DNA"/>
</dbReference>
<dbReference type="GO" id="GO:0006935">
    <property type="term" value="P:chemotaxis"/>
    <property type="evidence" value="ECO:0007669"/>
    <property type="project" value="UniProtKB-UniRule"/>
</dbReference>
<evidence type="ECO:0000256" key="1">
    <source>
        <dbReference type="ARBA" id="ARBA00022801"/>
    </source>
</evidence>
<dbReference type="PANTHER" id="PTHR42872">
    <property type="entry name" value="PROTEIN-GLUTAMATE METHYLESTERASE/PROTEIN-GLUTAMINE GLUTAMINASE"/>
    <property type="match status" value="1"/>
</dbReference>
<feature type="domain" description="CheB-type methylesterase" evidence="4">
    <location>
        <begin position="13"/>
        <end position="190"/>
    </location>
</feature>
<dbReference type="InterPro" id="IPR000673">
    <property type="entry name" value="Sig_transdc_resp-reg_Me-estase"/>
</dbReference>
<reference evidence="6" key="1">
    <citation type="submission" date="2017-09" db="EMBL/GenBank/DDBJ databases">
        <title>FDA dAtabase for Regulatory Grade micrObial Sequences (FDA-ARGOS): Supporting development and validation of Infectious Disease Dx tests.</title>
        <authorList>
            <person name="Minogue T."/>
            <person name="Wolcott M."/>
            <person name="Wasieloski L."/>
            <person name="Aguilar W."/>
            <person name="Moore D."/>
            <person name="Tallon L."/>
            <person name="Sadzewicz L."/>
            <person name="Ott S."/>
            <person name="Zhao X."/>
            <person name="Nagaraj S."/>
            <person name="Vavikolanu K."/>
            <person name="Aluvathingal J."/>
            <person name="Nadendla S."/>
            <person name="Sichtig H."/>
        </authorList>
    </citation>
    <scope>NUCLEOTIDE SEQUENCE [LARGE SCALE GENOMIC DNA]</scope>
    <source>
        <strain evidence="6">FDAARGOS_390</strain>
    </source>
</reference>
<evidence type="ECO:0000259" key="4">
    <source>
        <dbReference type="PROSITE" id="PS50122"/>
    </source>
</evidence>
<proteinExistence type="predicted"/>
<dbReference type="CDD" id="cd16433">
    <property type="entry name" value="CheB"/>
    <property type="match status" value="1"/>
</dbReference>
<dbReference type="SUPFAM" id="SSF52738">
    <property type="entry name" value="Methylesterase CheB, C-terminal domain"/>
    <property type="match status" value="1"/>
</dbReference>
<dbReference type="EC" id="3.1.1.61" evidence="2"/>
<dbReference type="Pfam" id="PF01339">
    <property type="entry name" value="CheB_methylest"/>
    <property type="match status" value="1"/>
</dbReference>
<dbReference type="GO" id="GO:0000156">
    <property type="term" value="F:phosphorelay response regulator activity"/>
    <property type="evidence" value="ECO:0007669"/>
    <property type="project" value="InterPro"/>
</dbReference>
<dbReference type="PANTHER" id="PTHR42872:SF6">
    <property type="entry name" value="PROTEIN-GLUTAMATE METHYLESTERASE_PROTEIN-GLUTAMINE GLUTAMINASE"/>
    <property type="match status" value="1"/>
</dbReference>
<protein>
    <recommendedName>
        <fullName evidence="2">protein-glutamate methylesterase</fullName>
        <ecNumber evidence="2">3.1.1.61</ecNumber>
    </recommendedName>
</protein>
<dbReference type="PROSITE" id="PS50122">
    <property type="entry name" value="CHEB"/>
    <property type="match status" value="1"/>
</dbReference>
<dbReference type="Proteomes" id="UP000220629">
    <property type="component" value="Unassembled WGS sequence"/>
</dbReference>
<comment type="caution">
    <text evidence="5">The sequence shown here is derived from an EMBL/GenBank/DDBJ whole genome shotgun (WGS) entry which is preliminary data.</text>
</comment>
<accession>A0A2A7SAQ3</accession>
<evidence type="ECO:0000313" key="5">
    <source>
        <dbReference type="EMBL" id="PEH40794.1"/>
    </source>
</evidence>
<organism evidence="5 6">
    <name type="scientific">Burkholderia gladioli</name>
    <name type="common">Pseudomonas marginata</name>
    <name type="synonym">Phytomonas marginata</name>
    <dbReference type="NCBI Taxonomy" id="28095"/>
    <lineage>
        <taxon>Bacteria</taxon>
        <taxon>Pseudomonadati</taxon>
        <taxon>Pseudomonadota</taxon>
        <taxon>Betaproteobacteria</taxon>
        <taxon>Burkholderiales</taxon>
        <taxon>Burkholderiaceae</taxon>
        <taxon>Burkholderia</taxon>
    </lineage>
</organism>
<evidence type="ECO:0000256" key="3">
    <source>
        <dbReference type="ARBA" id="ARBA00048267"/>
    </source>
</evidence>
<sequence length="206" mass="20856">MSLPASSPPGALPAPARPPYEAVAIGASAGGIEVLAILLGALPAAFPAIVMVVVHLPTDAPSHLAQALARYCLLPVQEPDAGEPLAAGHVYVAPPDYHLLVADDLTVALSVDARVAFSRPSIDVLFESAAHCFRRRLLGVLLSGANDDGAAGLARIRAAGGTAWVQDPATAEASAMPLAAIARGAADEILSPLTMAGRLAAFSAYS</sequence>
<name>A0A2A7SAQ3_BURGA</name>
<evidence type="ECO:0000313" key="6">
    <source>
        <dbReference type="Proteomes" id="UP000220629"/>
    </source>
</evidence>
<dbReference type="GO" id="GO:0005737">
    <property type="term" value="C:cytoplasm"/>
    <property type="evidence" value="ECO:0007669"/>
    <property type="project" value="InterPro"/>
</dbReference>
<dbReference type="InterPro" id="IPR035909">
    <property type="entry name" value="CheB_C"/>
</dbReference>
<keyword evidence="1" id="KW-0378">Hydrolase</keyword>
<dbReference type="RefSeq" id="WP_017919731.1">
    <property type="nucleotide sequence ID" value="NZ_CADEPO010000010.1"/>
</dbReference>